<evidence type="ECO:0000259" key="4">
    <source>
        <dbReference type="Pfam" id="PF00496"/>
    </source>
</evidence>
<keyword evidence="2" id="KW-0813">Transport</keyword>
<reference evidence="5 6" key="1">
    <citation type="submission" date="2020-02" db="EMBL/GenBank/DDBJ databases">
        <title>Whole-genome analyses of novel actinobacteria.</title>
        <authorList>
            <person name="Sahin N."/>
        </authorList>
    </citation>
    <scope>NUCLEOTIDE SEQUENCE [LARGE SCALE GENOMIC DNA]</scope>
    <source>
        <strain evidence="5 6">A7024</strain>
    </source>
</reference>
<dbReference type="InterPro" id="IPR030678">
    <property type="entry name" value="Peptide/Ni-bd"/>
</dbReference>
<dbReference type="Gene3D" id="3.40.190.10">
    <property type="entry name" value="Periplasmic binding protein-like II"/>
    <property type="match status" value="1"/>
</dbReference>
<protein>
    <submittedName>
        <fullName evidence="5">ABC transporter substrate-binding protein</fullName>
    </submittedName>
</protein>
<dbReference type="GO" id="GO:0042597">
    <property type="term" value="C:periplasmic space"/>
    <property type="evidence" value="ECO:0007669"/>
    <property type="project" value="UniProtKB-ARBA"/>
</dbReference>
<dbReference type="PROSITE" id="PS51257">
    <property type="entry name" value="PROKAR_LIPOPROTEIN"/>
    <property type="match status" value="1"/>
</dbReference>
<comment type="caution">
    <text evidence="5">The sequence shown here is derived from an EMBL/GenBank/DDBJ whole genome shotgun (WGS) entry which is preliminary data.</text>
</comment>
<dbReference type="PIRSF" id="PIRSF002741">
    <property type="entry name" value="MppA"/>
    <property type="match status" value="1"/>
</dbReference>
<organism evidence="5 6">
    <name type="scientific">Streptomyces coryli</name>
    <dbReference type="NCBI Taxonomy" id="1128680"/>
    <lineage>
        <taxon>Bacteria</taxon>
        <taxon>Bacillati</taxon>
        <taxon>Actinomycetota</taxon>
        <taxon>Actinomycetes</taxon>
        <taxon>Kitasatosporales</taxon>
        <taxon>Streptomycetaceae</taxon>
        <taxon>Streptomyces</taxon>
    </lineage>
</organism>
<feature type="domain" description="Solute-binding protein family 5" evidence="4">
    <location>
        <begin position="80"/>
        <end position="427"/>
    </location>
</feature>
<dbReference type="CDD" id="cd00995">
    <property type="entry name" value="PBP2_NikA_DppA_OppA_like"/>
    <property type="match status" value="1"/>
</dbReference>
<sequence>MQPSRRLLLGAAAAAVAGCTPVAQQVGRGDGGRRRGGSLKMAQVGDLNLPTLRQQNTPNISWPRLVFNTLTEYDHKTLRPRPQLATDWQVTDGGRTVVLRLRDDVRFHSGRPFGPKDVAENIAYQASKKGVPGQLASAASAIKDAEVTGRNEITLRLAHGISNFFDLCEIMLIFDHESIPDLEAGKELNGTGAFRFAGYDPGVAVRFTRNPRYWQPGRPYLDDVELRIITQQQAIVASLQSGQTHVGYALNPSNGRNVQADDRLRLVEVDTRDNGQYIGCNVKRQPLDDKRVRQAIAWSVDRERIRDMGMAGVGVITSVPWTPTSPAYDREAAGHYHRDLDRARELIADAGARGARLQLTINGNEPGGPRSIAEIVQDGLREIGLDTRIEPLQPAEFQQRLNTASFPGLWIGGHGFGQLNPATLLNGAYPFNAQKNASNFTDARYRRLAQRAWKATDEKAAAAVYGEVTDFLLDQQFVIDLVSSSMTYSVSRSLKGYRYNMFNDLILDDAYLAEG</sequence>
<keyword evidence="3" id="KW-0732">Signal</keyword>
<keyword evidence="6" id="KW-1185">Reference proteome</keyword>
<dbReference type="EMBL" id="JAAKZV010000017">
    <property type="protein sequence ID" value="NGN63576.1"/>
    <property type="molecule type" value="Genomic_DNA"/>
</dbReference>
<dbReference type="PANTHER" id="PTHR30290:SF9">
    <property type="entry name" value="OLIGOPEPTIDE-BINDING PROTEIN APPA"/>
    <property type="match status" value="1"/>
</dbReference>
<dbReference type="GO" id="GO:1904680">
    <property type="term" value="F:peptide transmembrane transporter activity"/>
    <property type="evidence" value="ECO:0007669"/>
    <property type="project" value="TreeGrafter"/>
</dbReference>
<dbReference type="GO" id="GO:0043190">
    <property type="term" value="C:ATP-binding cassette (ABC) transporter complex"/>
    <property type="evidence" value="ECO:0007669"/>
    <property type="project" value="InterPro"/>
</dbReference>
<accession>A0A6G4TVV7</accession>
<evidence type="ECO:0000313" key="6">
    <source>
        <dbReference type="Proteomes" id="UP000481583"/>
    </source>
</evidence>
<dbReference type="Pfam" id="PF00496">
    <property type="entry name" value="SBP_bac_5"/>
    <property type="match status" value="1"/>
</dbReference>
<comment type="similarity">
    <text evidence="1">Belongs to the bacterial solute-binding protein 5 family.</text>
</comment>
<dbReference type="SUPFAM" id="SSF53850">
    <property type="entry name" value="Periplasmic binding protein-like II"/>
    <property type="match status" value="1"/>
</dbReference>
<evidence type="ECO:0000313" key="5">
    <source>
        <dbReference type="EMBL" id="NGN63576.1"/>
    </source>
</evidence>
<dbReference type="AlphaFoldDB" id="A0A6G4TVV7"/>
<evidence type="ECO:0000256" key="3">
    <source>
        <dbReference type="ARBA" id="ARBA00022729"/>
    </source>
</evidence>
<dbReference type="PANTHER" id="PTHR30290">
    <property type="entry name" value="PERIPLASMIC BINDING COMPONENT OF ABC TRANSPORTER"/>
    <property type="match status" value="1"/>
</dbReference>
<dbReference type="GO" id="GO:0015833">
    <property type="term" value="P:peptide transport"/>
    <property type="evidence" value="ECO:0007669"/>
    <property type="project" value="TreeGrafter"/>
</dbReference>
<gene>
    <name evidence="5" type="ORF">G5C51_06605</name>
</gene>
<name>A0A6G4TVV7_9ACTN</name>
<evidence type="ECO:0000256" key="1">
    <source>
        <dbReference type="ARBA" id="ARBA00005695"/>
    </source>
</evidence>
<dbReference type="RefSeq" id="WP_165233221.1">
    <property type="nucleotide sequence ID" value="NZ_JAAKZV010000017.1"/>
</dbReference>
<proteinExistence type="inferred from homology"/>
<dbReference type="InterPro" id="IPR000914">
    <property type="entry name" value="SBP_5_dom"/>
</dbReference>
<dbReference type="InterPro" id="IPR039424">
    <property type="entry name" value="SBP_5"/>
</dbReference>
<dbReference type="Gene3D" id="3.10.105.10">
    <property type="entry name" value="Dipeptide-binding Protein, Domain 3"/>
    <property type="match status" value="1"/>
</dbReference>
<evidence type="ECO:0000256" key="2">
    <source>
        <dbReference type="ARBA" id="ARBA00022448"/>
    </source>
</evidence>
<dbReference type="Proteomes" id="UP000481583">
    <property type="component" value="Unassembled WGS sequence"/>
</dbReference>